<name>A0A6I3SSI1_9BURK</name>
<reference evidence="2" key="4">
    <citation type="submission" date="2024-05" db="EMBL/GenBank/DDBJ databases">
        <authorList>
            <person name="Sun Q."/>
            <person name="Zhou Y."/>
        </authorList>
    </citation>
    <scope>NUCLEOTIDE SEQUENCE</scope>
    <source>
        <strain evidence="2">CGMCC 1.15931</strain>
    </source>
</reference>
<gene>
    <name evidence="2" type="ORF">GCM10011572_13130</name>
    <name evidence="3" type="ORF">GM672_04750</name>
</gene>
<evidence type="ECO:0000313" key="3">
    <source>
        <dbReference type="EMBL" id="MTV52041.1"/>
    </source>
</evidence>
<dbReference type="GO" id="GO:0007165">
    <property type="term" value="P:signal transduction"/>
    <property type="evidence" value="ECO:0007669"/>
    <property type="project" value="InterPro"/>
</dbReference>
<dbReference type="OrthoDB" id="9790406at2"/>
<keyword evidence="5" id="KW-1185">Reference proteome</keyword>
<dbReference type="InterPro" id="IPR036061">
    <property type="entry name" value="CheW-like_dom_sf"/>
</dbReference>
<feature type="domain" description="CheW-like" evidence="1">
    <location>
        <begin position="198"/>
        <end position="339"/>
    </location>
</feature>
<dbReference type="AlphaFoldDB" id="A0A6I3SSI1"/>
<evidence type="ECO:0000259" key="1">
    <source>
        <dbReference type="PROSITE" id="PS50851"/>
    </source>
</evidence>
<dbReference type="Proteomes" id="UP000430634">
    <property type="component" value="Unassembled WGS sequence"/>
</dbReference>
<dbReference type="PROSITE" id="PS50851">
    <property type="entry name" value="CHEW"/>
    <property type="match status" value="3"/>
</dbReference>
<reference evidence="5" key="2">
    <citation type="journal article" date="2019" name="Int. J. Syst. Evol. Microbiol.">
        <title>The Global Catalogue of Microorganisms (GCM) 10K type strain sequencing project: providing services to taxonomists for standard genome sequencing and annotation.</title>
        <authorList>
            <consortium name="The Broad Institute Genomics Platform"/>
            <consortium name="The Broad Institute Genome Sequencing Center for Infectious Disease"/>
            <person name="Wu L."/>
            <person name="Ma J."/>
        </authorList>
    </citation>
    <scope>NUCLEOTIDE SEQUENCE [LARGE SCALE GENOMIC DNA]</scope>
    <source>
        <strain evidence="5">CGMCC 1.15931</strain>
    </source>
</reference>
<evidence type="ECO:0000313" key="4">
    <source>
        <dbReference type="Proteomes" id="UP000430634"/>
    </source>
</evidence>
<dbReference type="EMBL" id="BMKG01000004">
    <property type="protein sequence ID" value="GGB92523.1"/>
    <property type="molecule type" value="Genomic_DNA"/>
</dbReference>
<evidence type="ECO:0000313" key="2">
    <source>
        <dbReference type="EMBL" id="GGB92523.1"/>
    </source>
</evidence>
<proteinExistence type="predicted"/>
<dbReference type="EMBL" id="WNKZ01000008">
    <property type="protein sequence ID" value="MTV52041.1"/>
    <property type="molecule type" value="Genomic_DNA"/>
</dbReference>
<protein>
    <submittedName>
        <fullName evidence="3">Chemotaxis protein CheW</fullName>
    </submittedName>
</protein>
<dbReference type="InterPro" id="IPR002545">
    <property type="entry name" value="CheW-lke_dom"/>
</dbReference>
<dbReference type="PANTHER" id="PTHR22617:SF23">
    <property type="entry name" value="CHEMOTAXIS PROTEIN CHEW"/>
    <property type="match status" value="1"/>
</dbReference>
<accession>A0A6I3SSI1</accession>
<dbReference type="RefSeq" id="WP_155469384.1">
    <property type="nucleotide sequence ID" value="NZ_BMKG01000004.1"/>
</dbReference>
<organism evidence="3 4">
    <name type="scientific">Pseudoduganella buxea</name>
    <dbReference type="NCBI Taxonomy" id="1949069"/>
    <lineage>
        <taxon>Bacteria</taxon>
        <taxon>Pseudomonadati</taxon>
        <taxon>Pseudomonadota</taxon>
        <taxon>Betaproteobacteria</taxon>
        <taxon>Burkholderiales</taxon>
        <taxon>Oxalobacteraceae</taxon>
        <taxon>Telluria group</taxon>
        <taxon>Pseudoduganella</taxon>
    </lineage>
</organism>
<evidence type="ECO:0000313" key="5">
    <source>
        <dbReference type="Proteomes" id="UP000622638"/>
    </source>
</evidence>
<dbReference type="PANTHER" id="PTHR22617">
    <property type="entry name" value="CHEMOTAXIS SENSOR HISTIDINE KINASE-RELATED"/>
    <property type="match status" value="1"/>
</dbReference>
<dbReference type="Proteomes" id="UP000622638">
    <property type="component" value="Unassembled WGS sequence"/>
</dbReference>
<dbReference type="SUPFAM" id="SSF50341">
    <property type="entry name" value="CheW-like"/>
    <property type="match status" value="3"/>
</dbReference>
<dbReference type="Pfam" id="PF01584">
    <property type="entry name" value="CheW"/>
    <property type="match status" value="3"/>
</dbReference>
<reference evidence="3 4" key="3">
    <citation type="submission" date="2019-11" db="EMBL/GenBank/DDBJ databases">
        <title>Type strains purchased from KCTC, JCM and DSMZ.</title>
        <authorList>
            <person name="Lu H."/>
        </authorList>
    </citation>
    <scope>NUCLEOTIDE SEQUENCE [LARGE SCALE GENOMIC DNA]</scope>
    <source>
        <strain evidence="3 4">KCTC 52429</strain>
    </source>
</reference>
<feature type="domain" description="CheW-like" evidence="1">
    <location>
        <begin position="364"/>
        <end position="520"/>
    </location>
</feature>
<feature type="domain" description="CheW-like" evidence="1">
    <location>
        <begin position="32"/>
        <end position="174"/>
    </location>
</feature>
<sequence>MNTVESGVAAAIAVDRTSDGTVAGTIAPAVGPELFGTFLLAGDEFALPAAAIREVVNYPDTVTVIPLSPACLEGFFTLRGMAIPILNLARIVDPAAGPARPAQKIAILDHDDVLVGLVFDATGEVLRVRPEQRSVVACRNGQDTPLVCGTILLPQHARLLQILNVAALASVENVPYVRSMVALTRAAERERLLRRANALKCLCFSAGGTAFALPMDGVQEIIAIPELRDSVMLGELCKGWFQHRGQAVGVVEFGALMGCAAGSAGGGTGRVLIVRIGTELLGLLVDSVDTILSYYEADVLPIPMLGSQRGAMYRGCLARPAGPAVLFLDPAAIFTGAELAELCAGHRRLYQAEAAEAARDTRATQRQVWLAFTLDCDWVVDIGQVLEIVPVGDTLARPPGAHSSVHGLMNLRKRIVTVIDPRRLYGMPASPEDGEMAGERRILVLERNGERYGLMVDRVDSILTLCAAARRPSPRLLRVNGNPCDLRADVSEVVETDGPDDARSVRSLFDCSTFFAKLARQEGGAA</sequence>
<dbReference type="GO" id="GO:0006935">
    <property type="term" value="P:chemotaxis"/>
    <property type="evidence" value="ECO:0007669"/>
    <property type="project" value="InterPro"/>
</dbReference>
<dbReference type="Gene3D" id="2.40.50.180">
    <property type="entry name" value="CheA-289, Domain 4"/>
    <property type="match status" value="3"/>
</dbReference>
<reference evidence="2" key="1">
    <citation type="journal article" date="2014" name="Int. J. Syst. Evol. Microbiol.">
        <title>Complete genome of a new Firmicutes species belonging to the dominant human colonic microbiota ('Ruminococcus bicirculans') reveals two chromosomes and a selective capacity to utilize plant glucans.</title>
        <authorList>
            <consortium name="NISC Comparative Sequencing Program"/>
            <person name="Wegmann U."/>
            <person name="Louis P."/>
            <person name="Goesmann A."/>
            <person name="Henrissat B."/>
            <person name="Duncan S.H."/>
            <person name="Flint H.J."/>
        </authorList>
    </citation>
    <scope>NUCLEOTIDE SEQUENCE</scope>
    <source>
        <strain evidence="2">CGMCC 1.15931</strain>
    </source>
</reference>
<dbReference type="Gene3D" id="2.30.30.40">
    <property type="entry name" value="SH3 Domains"/>
    <property type="match status" value="2"/>
</dbReference>
<comment type="caution">
    <text evidence="3">The sequence shown here is derived from an EMBL/GenBank/DDBJ whole genome shotgun (WGS) entry which is preliminary data.</text>
</comment>
<dbReference type="SMART" id="SM00260">
    <property type="entry name" value="CheW"/>
    <property type="match status" value="3"/>
</dbReference>
<dbReference type="InterPro" id="IPR039315">
    <property type="entry name" value="CheW"/>
</dbReference>
<dbReference type="GO" id="GO:0005829">
    <property type="term" value="C:cytosol"/>
    <property type="evidence" value="ECO:0007669"/>
    <property type="project" value="TreeGrafter"/>
</dbReference>